<sequence>LTLTTEEILDGLPAGRHRLVAVDDTAVAMQIEAAPVTAPGGVVLPGQVAYVIYTSGSTGRPKGVVVTHGGLVNYVSSVPARIGFG</sequence>
<reference evidence="2 3" key="1">
    <citation type="submission" date="2024-12" db="EMBL/GenBank/DDBJ databases">
        <title>Forecasting of Potato common scab and diversities of Pathogenic streptomyces spp. in china.</title>
        <authorList>
            <person name="Handique U."/>
            <person name="Wu J."/>
        </authorList>
    </citation>
    <scope>NUCLEOTIDE SEQUENCE [LARGE SCALE GENOMIC DNA]</scope>
    <source>
        <strain evidence="2 3">ZRIMU1585</strain>
    </source>
</reference>
<evidence type="ECO:0000313" key="2">
    <source>
        <dbReference type="EMBL" id="MFM9653897.1"/>
    </source>
</evidence>
<dbReference type="InterPro" id="IPR020459">
    <property type="entry name" value="AMP-binding"/>
</dbReference>
<feature type="non-terminal residue" evidence="2">
    <location>
        <position position="85"/>
    </location>
</feature>
<comment type="caution">
    <text evidence="2">The sequence shown here is derived from an EMBL/GenBank/DDBJ whole genome shotgun (WGS) entry which is preliminary data.</text>
</comment>
<dbReference type="InterPro" id="IPR000873">
    <property type="entry name" value="AMP-dep_synth/lig_dom"/>
</dbReference>
<protein>
    <submittedName>
        <fullName evidence="2">AMP-binding protein</fullName>
    </submittedName>
</protein>
<dbReference type="Proteomes" id="UP001631993">
    <property type="component" value="Unassembled WGS sequence"/>
</dbReference>
<dbReference type="EMBL" id="JBJVNE010000551">
    <property type="protein sequence ID" value="MFM9653897.1"/>
    <property type="molecule type" value="Genomic_DNA"/>
</dbReference>
<dbReference type="SUPFAM" id="SSF56801">
    <property type="entry name" value="Acetyl-CoA synthetase-like"/>
    <property type="match status" value="1"/>
</dbReference>
<dbReference type="Pfam" id="PF00501">
    <property type="entry name" value="AMP-binding"/>
    <property type="match status" value="1"/>
</dbReference>
<evidence type="ECO:0000313" key="3">
    <source>
        <dbReference type="Proteomes" id="UP001631993"/>
    </source>
</evidence>
<proteinExistence type="predicted"/>
<evidence type="ECO:0000259" key="1">
    <source>
        <dbReference type="Pfam" id="PF00501"/>
    </source>
</evidence>
<dbReference type="PANTHER" id="PTHR45527">
    <property type="entry name" value="NONRIBOSOMAL PEPTIDE SYNTHETASE"/>
    <property type="match status" value="1"/>
</dbReference>
<organism evidence="2 3">
    <name type="scientific">Streptomyces galilaeus</name>
    <dbReference type="NCBI Taxonomy" id="33899"/>
    <lineage>
        <taxon>Bacteria</taxon>
        <taxon>Bacillati</taxon>
        <taxon>Actinomycetota</taxon>
        <taxon>Actinomycetes</taxon>
        <taxon>Kitasatosporales</taxon>
        <taxon>Streptomycetaceae</taxon>
        <taxon>Streptomyces</taxon>
    </lineage>
</organism>
<dbReference type="PRINTS" id="PR00154">
    <property type="entry name" value="AMPBINDING"/>
</dbReference>
<feature type="non-terminal residue" evidence="2">
    <location>
        <position position="1"/>
    </location>
</feature>
<accession>A0ABW9J0U4</accession>
<gene>
    <name evidence="2" type="ORF">ACKI1S_48970</name>
</gene>
<name>A0ABW9J0U4_STRGJ</name>
<dbReference type="Gene3D" id="3.40.50.980">
    <property type="match status" value="2"/>
</dbReference>
<dbReference type="RefSeq" id="WP_409085711.1">
    <property type="nucleotide sequence ID" value="NZ_JBJVMW010000259.1"/>
</dbReference>
<dbReference type="InterPro" id="IPR020845">
    <property type="entry name" value="AMP-binding_CS"/>
</dbReference>
<dbReference type="PROSITE" id="PS00455">
    <property type="entry name" value="AMP_BINDING"/>
    <property type="match status" value="1"/>
</dbReference>
<feature type="domain" description="AMP-dependent synthetase/ligase" evidence="1">
    <location>
        <begin position="40"/>
        <end position="78"/>
    </location>
</feature>
<dbReference type="PANTHER" id="PTHR45527:SF1">
    <property type="entry name" value="FATTY ACID SYNTHASE"/>
    <property type="match status" value="1"/>
</dbReference>
<keyword evidence="3" id="KW-1185">Reference proteome</keyword>